<evidence type="ECO:0000313" key="2">
    <source>
        <dbReference type="Proteomes" id="UP000282311"/>
    </source>
</evidence>
<dbReference type="GO" id="GO:0003690">
    <property type="term" value="F:double-stranded DNA binding"/>
    <property type="evidence" value="ECO:0007669"/>
    <property type="project" value="InterPro"/>
</dbReference>
<sequence>MARRRSRHSPVVPGAGRSLDSFKAKVMEQEGYAVSPAEPNQVKFEVARSLGIPLSPGNNGQLTTENAGKIGGQIGGAMVREMIRMAQQQLVDKQNRI</sequence>
<gene>
    <name evidence="1" type="ORF">D7M11_14505</name>
</gene>
<organism evidence="1 2">
    <name type="scientific">Paenibacillus ginsengarvi</name>
    <dbReference type="NCBI Taxonomy" id="400777"/>
    <lineage>
        <taxon>Bacteria</taxon>
        <taxon>Bacillati</taxon>
        <taxon>Bacillota</taxon>
        <taxon>Bacilli</taxon>
        <taxon>Bacillales</taxon>
        <taxon>Paenibacillaceae</taxon>
        <taxon>Paenibacillus</taxon>
    </lineage>
</organism>
<name>A0A3B0CI00_9BACL</name>
<dbReference type="GO" id="GO:0006265">
    <property type="term" value="P:DNA topological change"/>
    <property type="evidence" value="ECO:0007669"/>
    <property type="project" value="InterPro"/>
</dbReference>
<dbReference type="Gene3D" id="6.10.10.80">
    <property type="entry name" value="Small, acid-soluble spore protein, alpha/beta type-like"/>
    <property type="match status" value="1"/>
</dbReference>
<reference evidence="1 2" key="1">
    <citation type="journal article" date="2007" name="Int. J. Syst. Evol. Microbiol.">
        <title>Paenibacillus ginsengarvi sp. nov., isolated from soil from ginseng cultivation.</title>
        <authorList>
            <person name="Yoon M.H."/>
            <person name="Ten L.N."/>
            <person name="Im W.T."/>
        </authorList>
    </citation>
    <scope>NUCLEOTIDE SEQUENCE [LARGE SCALE GENOMIC DNA]</scope>
    <source>
        <strain evidence="1 2">KCTC 13059</strain>
    </source>
</reference>
<protein>
    <submittedName>
        <fullName evidence="1">Alpha/beta-type small acid-soluble spore protein</fullName>
    </submittedName>
</protein>
<dbReference type="Pfam" id="PF00269">
    <property type="entry name" value="SASP"/>
    <property type="match status" value="1"/>
</dbReference>
<dbReference type="EMBL" id="RBAH01000009">
    <property type="protein sequence ID" value="RKN84214.1"/>
    <property type="molecule type" value="Genomic_DNA"/>
</dbReference>
<dbReference type="InterPro" id="IPR038300">
    <property type="entry name" value="SASP_sf_alpha/beta"/>
</dbReference>
<comment type="caution">
    <text evidence="1">The sequence shown here is derived from an EMBL/GenBank/DDBJ whole genome shotgun (WGS) entry which is preliminary data.</text>
</comment>
<evidence type="ECO:0000313" key="1">
    <source>
        <dbReference type="EMBL" id="RKN84214.1"/>
    </source>
</evidence>
<accession>A0A3B0CI00</accession>
<proteinExistence type="predicted"/>
<keyword evidence="2" id="KW-1185">Reference proteome</keyword>
<dbReference type="Proteomes" id="UP000282311">
    <property type="component" value="Unassembled WGS sequence"/>
</dbReference>
<dbReference type="InterPro" id="IPR001448">
    <property type="entry name" value="SASP_alpha/beta-type"/>
</dbReference>
<dbReference type="RefSeq" id="WP_120747949.1">
    <property type="nucleotide sequence ID" value="NZ_RBAH01000009.1"/>
</dbReference>
<dbReference type="OrthoDB" id="1683773at2"/>
<dbReference type="AlphaFoldDB" id="A0A3B0CI00"/>